<sequence>MSAPTATLRSEWAKLTTVRSTGWTLFAAFVVTVAFGTLVSALSNSDYDSLSEQEKLSFDAAGTSFTGGLLGQLAMIAFGVMVIGSEYSTGAIRSSLAAVPRRGVFYLSKVAVATGAALAVSLATTFATFFAGQAALGSHSTTLGAHNVLRATFGAALYMTLMAVFSMGVATMLRSSMLSMGILMPFFFLITQILASVPGAKKVAEYLPDQAGAAMVRVVPKSDLPYGAGGGFVIMLAWVAAALLGGYLVLRNRDA</sequence>
<dbReference type="EMBL" id="LMWW01000069">
    <property type="protein sequence ID" value="KUN76102.1"/>
    <property type="molecule type" value="Genomic_DNA"/>
</dbReference>
<feature type="transmembrane region" description="Helical" evidence="1">
    <location>
        <begin position="177"/>
        <end position="197"/>
    </location>
</feature>
<keyword evidence="3" id="KW-1185">Reference proteome</keyword>
<feature type="transmembrane region" description="Helical" evidence="1">
    <location>
        <begin position="104"/>
        <end position="131"/>
    </location>
</feature>
<name>A0A101SLG1_9ACTN</name>
<dbReference type="Pfam" id="PF12730">
    <property type="entry name" value="ABC2_membrane_4"/>
    <property type="match status" value="1"/>
</dbReference>
<accession>A0A101SLG1</accession>
<dbReference type="PANTHER" id="PTHR37305">
    <property type="entry name" value="INTEGRAL MEMBRANE PROTEIN-RELATED"/>
    <property type="match status" value="1"/>
</dbReference>
<evidence type="ECO:0000313" key="2">
    <source>
        <dbReference type="EMBL" id="KUN76102.1"/>
    </source>
</evidence>
<keyword evidence="1" id="KW-0472">Membrane</keyword>
<feature type="transmembrane region" description="Helical" evidence="1">
    <location>
        <begin position="62"/>
        <end position="83"/>
    </location>
</feature>
<dbReference type="PANTHER" id="PTHR37305:SF1">
    <property type="entry name" value="MEMBRANE PROTEIN"/>
    <property type="match status" value="1"/>
</dbReference>
<keyword evidence="1" id="KW-1133">Transmembrane helix</keyword>
<feature type="transmembrane region" description="Helical" evidence="1">
    <location>
        <begin position="151"/>
        <end position="170"/>
    </location>
</feature>
<dbReference type="Proteomes" id="UP000052982">
    <property type="component" value="Unassembled WGS sequence"/>
</dbReference>
<feature type="transmembrane region" description="Helical" evidence="1">
    <location>
        <begin position="226"/>
        <end position="250"/>
    </location>
</feature>
<comment type="caution">
    <text evidence="2">The sequence shown here is derived from an EMBL/GenBank/DDBJ whole genome shotgun (WGS) entry which is preliminary data.</text>
</comment>
<dbReference type="OrthoDB" id="3297477at2"/>
<gene>
    <name evidence="2" type="ORF">AQJ64_39645</name>
</gene>
<dbReference type="RefSeq" id="WP_055637614.1">
    <property type="nucleotide sequence ID" value="NZ_JBIRRP010000027.1"/>
</dbReference>
<dbReference type="STRING" id="1943.AQJ64_39645"/>
<keyword evidence="1" id="KW-0812">Transmembrane</keyword>
<evidence type="ECO:0000256" key="1">
    <source>
        <dbReference type="SAM" id="Phobius"/>
    </source>
</evidence>
<evidence type="ECO:0000313" key="3">
    <source>
        <dbReference type="Proteomes" id="UP000052982"/>
    </source>
</evidence>
<proteinExistence type="predicted"/>
<dbReference type="AlphaFoldDB" id="A0A101SLG1"/>
<organism evidence="2 3">
    <name type="scientific">Streptomyces griseoruber</name>
    <dbReference type="NCBI Taxonomy" id="1943"/>
    <lineage>
        <taxon>Bacteria</taxon>
        <taxon>Bacillati</taxon>
        <taxon>Actinomycetota</taxon>
        <taxon>Actinomycetes</taxon>
        <taxon>Kitasatosporales</taxon>
        <taxon>Streptomycetaceae</taxon>
        <taxon>Streptomyces</taxon>
    </lineage>
</organism>
<feature type="transmembrane region" description="Helical" evidence="1">
    <location>
        <begin position="21"/>
        <end position="42"/>
    </location>
</feature>
<reference evidence="2 3" key="1">
    <citation type="submission" date="2015-10" db="EMBL/GenBank/DDBJ databases">
        <title>Draft genome sequence of Streptomyces griseoruber DSM 40281, type strain for the species Streptomyces griseoruber.</title>
        <authorList>
            <person name="Ruckert C."/>
            <person name="Winkler A."/>
            <person name="Kalinowski J."/>
            <person name="Kampfer P."/>
            <person name="Glaeser S."/>
        </authorList>
    </citation>
    <scope>NUCLEOTIDE SEQUENCE [LARGE SCALE GENOMIC DNA]</scope>
    <source>
        <strain evidence="2 3">DSM 40281</strain>
    </source>
</reference>
<protein>
    <submittedName>
        <fullName evidence="2">ABC transporter</fullName>
    </submittedName>
</protein>